<dbReference type="RefSeq" id="WP_240831739.1">
    <property type="nucleotide sequence ID" value="NZ_JAKWBL010000004.1"/>
</dbReference>
<keyword evidence="2" id="KW-1185">Reference proteome</keyword>
<evidence type="ECO:0000313" key="1">
    <source>
        <dbReference type="EMBL" id="MCH5599706.1"/>
    </source>
</evidence>
<comment type="caution">
    <text evidence="1">The sequence shown here is derived from an EMBL/GenBank/DDBJ whole genome shotgun (WGS) entry which is preliminary data.</text>
</comment>
<reference evidence="1 2" key="1">
    <citation type="submission" date="2022-02" db="EMBL/GenBank/DDBJ databases">
        <authorList>
            <person name="Min J."/>
        </authorList>
    </citation>
    <scope>NUCLEOTIDE SEQUENCE [LARGE SCALE GENOMIC DNA]</scope>
    <source>
        <strain evidence="1 2">GR10-1</strain>
    </source>
</reference>
<accession>A0ABS9SN61</accession>
<proteinExistence type="predicted"/>
<evidence type="ECO:0000313" key="2">
    <source>
        <dbReference type="Proteomes" id="UP001202248"/>
    </source>
</evidence>
<protein>
    <submittedName>
        <fullName evidence="1">Uncharacterized protein</fullName>
    </submittedName>
</protein>
<dbReference type="Proteomes" id="UP001202248">
    <property type="component" value="Unassembled WGS sequence"/>
</dbReference>
<organism evidence="1 2">
    <name type="scientific">Niabella ginsengisoli</name>
    <dbReference type="NCBI Taxonomy" id="522298"/>
    <lineage>
        <taxon>Bacteria</taxon>
        <taxon>Pseudomonadati</taxon>
        <taxon>Bacteroidota</taxon>
        <taxon>Chitinophagia</taxon>
        <taxon>Chitinophagales</taxon>
        <taxon>Chitinophagaceae</taxon>
        <taxon>Niabella</taxon>
    </lineage>
</organism>
<name>A0ABS9SN61_9BACT</name>
<sequence>MIKELSGINTPVDYTLVIRADFINQTALTCLKEKSKKLFAYQWDGYKRSAAAEKLIHLFDDFFVFDSDDYKRYSKSFSNIRFITNFYLDNEPKSGISDGSVFFVGRYLKERESSISRIAEFFRKKESSLILTLLLVQKV</sequence>
<dbReference type="EMBL" id="JAKWBL010000004">
    <property type="protein sequence ID" value="MCH5599706.1"/>
    <property type="molecule type" value="Genomic_DNA"/>
</dbReference>
<gene>
    <name evidence="1" type="ORF">MKP09_18205</name>
</gene>